<reference evidence="3 4" key="1">
    <citation type="submission" date="2017-07" db="EMBL/GenBank/DDBJ databases">
        <title>Complete Genome Sequence of the cosmetic ferment Vitreoscilla filiformis (ATCC15551).</title>
        <authorList>
            <person name="Contreras S."/>
            <person name="Sagory-Zalkind P."/>
            <person name="Blanquart H."/>
            <person name="Iltis A."/>
            <person name="Morand S.C."/>
        </authorList>
    </citation>
    <scope>NUCLEOTIDE SEQUENCE [LARGE SCALE GENOMIC DNA]</scope>
    <source>
        <strain evidence="3 4">ATCC 15551</strain>
    </source>
</reference>
<dbReference type="GO" id="GO:0016779">
    <property type="term" value="F:nucleotidyltransferase activity"/>
    <property type="evidence" value="ECO:0007669"/>
    <property type="project" value="UniProtKB-ARBA"/>
</dbReference>
<dbReference type="InterPro" id="IPR029044">
    <property type="entry name" value="Nucleotide-diphossugar_trans"/>
</dbReference>
<dbReference type="PANTHER" id="PTHR43777">
    <property type="entry name" value="MOLYBDENUM COFACTOR CYTIDYLYLTRANSFERASE"/>
    <property type="match status" value="1"/>
</dbReference>
<dbReference type="RefSeq" id="WP_089417521.1">
    <property type="nucleotide sequence ID" value="NZ_CP022423.1"/>
</dbReference>
<dbReference type="Proteomes" id="UP000199729">
    <property type="component" value="Chromosome"/>
</dbReference>
<dbReference type="Gene3D" id="3.90.550.10">
    <property type="entry name" value="Spore Coat Polysaccharide Biosynthesis Protein SpsA, Chain A"/>
    <property type="match status" value="1"/>
</dbReference>
<dbReference type="GO" id="GO:0016301">
    <property type="term" value="F:kinase activity"/>
    <property type="evidence" value="ECO:0007669"/>
    <property type="project" value="UniProtKB-KW"/>
</dbReference>
<dbReference type="EMBL" id="CP022423">
    <property type="protein sequence ID" value="ASM78622.1"/>
    <property type="molecule type" value="Genomic_DNA"/>
</dbReference>
<organism evidence="3 4">
    <name type="scientific">Vitreoscilla filiformis</name>
    <dbReference type="NCBI Taxonomy" id="63"/>
    <lineage>
        <taxon>Bacteria</taxon>
        <taxon>Pseudomonadati</taxon>
        <taxon>Pseudomonadota</taxon>
        <taxon>Betaproteobacteria</taxon>
        <taxon>Neisseriales</taxon>
        <taxon>Neisseriaceae</taxon>
        <taxon>Vitreoscilla</taxon>
    </lineage>
</organism>
<dbReference type="Pfam" id="PF12804">
    <property type="entry name" value="NTP_transf_3"/>
    <property type="match status" value="1"/>
</dbReference>
<proteinExistence type="predicted"/>
<sequence length="202" mass="21022">MRAVLLAAGLGTRLGGQPKAALRHPAGGTLLERSVAALRAAGVAEVSVVLGPYRERLLPRVQACGAWPLLHTLAAPSLIDSQRLALSEHTARPSGAAPDVMLLLADLPLLHAEHLRPVLAAWQARAAGIQALMPVVNGQRGHPVVLSGEAVAGVLAQPVERGVRAWLATHPQAVQPLALNDAAYITDVDTPEDVARLGLSNS</sequence>
<dbReference type="SUPFAM" id="SSF53448">
    <property type="entry name" value="Nucleotide-diphospho-sugar transferases"/>
    <property type="match status" value="1"/>
</dbReference>
<dbReference type="AlphaFoldDB" id="A0A221KHU7"/>
<dbReference type="KEGG" id="vff:VITFI_CDS2845"/>
<name>A0A221KHU7_VITFI</name>
<feature type="domain" description="MobA-like NTP transferase" evidence="2">
    <location>
        <begin position="3"/>
        <end position="171"/>
    </location>
</feature>
<keyword evidence="3" id="KW-0808">Transferase</keyword>
<dbReference type="PANTHER" id="PTHR43777:SF1">
    <property type="entry name" value="MOLYBDENUM COFACTOR CYTIDYLYLTRANSFERASE"/>
    <property type="match status" value="1"/>
</dbReference>
<keyword evidence="3" id="KW-0418">Kinase</keyword>
<evidence type="ECO:0000313" key="3">
    <source>
        <dbReference type="EMBL" id="ASM78622.1"/>
    </source>
</evidence>
<evidence type="ECO:0000313" key="4">
    <source>
        <dbReference type="Proteomes" id="UP000199729"/>
    </source>
</evidence>
<keyword evidence="1" id="KW-0460">Magnesium</keyword>
<dbReference type="InterPro" id="IPR025877">
    <property type="entry name" value="MobA-like_NTP_Trfase"/>
</dbReference>
<dbReference type="OrthoDB" id="8667343at2"/>
<evidence type="ECO:0000259" key="2">
    <source>
        <dbReference type="Pfam" id="PF12804"/>
    </source>
</evidence>
<evidence type="ECO:0000256" key="1">
    <source>
        <dbReference type="ARBA" id="ARBA00022842"/>
    </source>
</evidence>
<accession>A0A221KHU7</accession>
<gene>
    <name evidence="3" type="ORF">VITFI_CDS2845</name>
</gene>
<protein>
    <submittedName>
        <fullName evidence="3">4-diphosphocytidyl-2C-methyl-D-erythritol kinase</fullName>
    </submittedName>
</protein>
<keyword evidence="4" id="KW-1185">Reference proteome</keyword>